<keyword evidence="1" id="KW-1185">Reference proteome</keyword>
<proteinExistence type="predicted"/>
<accession>A0A8J1L4X5</accession>
<dbReference type="PANTHER" id="PTHR45913">
    <property type="entry name" value="EPM2A-INTERACTING PROTEIN 1"/>
    <property type="match status" value="1"/>
</dbReference>
<sequence>MTTILLAQQQCFSSARKTPNATIASYEVAQLIAQHGKAFSDGEFIKQCLTKVVGIICPEKSQKFDNVSLSRNTVVRRIEDLSANIKHQLSNKTCAFDFYSIACDESTDATDTAKLLNFLRGVDNNFCVTEELLDLSSLNTTTTGKDIFEAVSNAIDKIGLKWDKLCGVTTDGAPSMTGKRKGMASMVCAKVQESGGEAVKMHCIIHQEALCAKTVQLNDVMNTVVKTVNIIRVRALYHREFQTFLTDVDAEYGDLLYHSEVRWLSRGSVLRRFYSLRSEIDQFLKEKDRPLHELSDPLWLADLAFLVDLTEHLNTLNKNLQGKDQLVPQLHAHMKAFCVKLRLFETQLRNFNVAHFPTLAEIRSAFPKANLSDKKEKYVSVITSLMTEFSQRFQDFSTIENDIKLFATPFMINAEEVEESLQLELIEMQCDDSLKNQHQLLSLPDFYRSLEEAKFPLMRRHAKRMTSLFGSTYICEQTFSLMTLNKSRLRTKMTNDHLCDVLRISTTKLTPDLPAILQTKGQLHCSH</sequence>
<protein>
    <submittedName>
        <fullName evidence="2">General transcription factor II-I repeat domain-containing protein 2-like</fullName>
    </submittedName>
</protein>
<dbReference type="InterPro" id="IPR012337">
    <property type="entry name" value="RNaseH-like_sf"/>
</dbReference>
<evidence type="ECO:0000313" key="2">
    <source>
        <dbReference type="RefSeq" id="XP_041423635.1"/>
    </source>
</evidence>
<dbReference type="AlphaFoldDB" id="A0A8J1L4X5"/>
<reference evidence="2" key="1">
    <citation type="submission" date="2025-08" db="UniProtKB">
        <authorList>
            <consortium name="RefSeq"/>
        </authorList>
    </citation>
    <scope>IDENTIFICATION</scope>
    <source>
        <strain evidence="2">J_2021</strain>
        <tissue evidence="2">Erythrocytes</tissue>
    </source>
</reference>
<evidence type="ECO:0000313" key="1">
    <source>
        <dbReference type="Proteomes" id="UP000186698"/>
    </source>
</evidence>
<gene>
    <name evidence="2" type="primary">LOC121395118</name>
</gene>
<dbReference type="SUPFAM" id="SSF53098">
    <property type="entry name" value="Ribonuclease H-like"/>
    <property type="match status" value="1"/>
</dbReference>
<name>A0A8J1L4X5_XENLA</name>
<dbReference type="GeneID" id="121395118"/>
<dbReference type="RefSeq" id="XP_041423635.1">
    <property type="nucleotide sequence ID" value="XM_041567701.1"/>
</dbReference>
<organism evidence="1 2">
    <name type="scientific">Xenopus laevis</name>
    <name type="common">African clawed frog</name>
    <dbReference type="NCBI Taxonomy" id="8355"/>
    <lineage>
        <taxon>Eukaryota</taxon>
        <taxon>Metazoa</taxon>
        <taxon>Chordata</taxon>
        <taxon>Craniata</taxon>
        <taxon>Vertebrata</taxon>
        <taxon>Euteleostomi</taxon>
        <taxon>Amphibia</taxon>
        <taxon>Batrachia</taxon>
        <taxon>Anura</taxon>
        <taxon>Pipoidea</taxon>
        <taxon>Pipidae</taxon>
        <taxon>Xenopodinae</taxon>
        <taxon>Xenopus</taxon>
        <taxon>Xenopus</taxon>
    </lineage>
</organism>
<dbReference type="PANTHER" id="PTHR45913:SF9">
    <property type="entry name" value="GENERAL TRANSCRIPTION FACTOR II-I REPEAT DOMAIN-CONTAINING PROTEIN 2-LIKE-RELATED"/>
    <property type="match status" value="1"/>
</dbReference>
<dbReference type="KEGG" id="xla:121395118"/>
<dbReference type="Proteomes" id="UP000186698">
    <property type="component" value="Chromosome 6S"/>
</dbReference>
<dbReference type="OrthoDB" id="10061052at2759"/>